<name>A0ABV6PQM8_9BURK</name>
<dbReference type="Pfam" id="PF13116">
    <property type="entry name" value="YhdP"/>
    <property type="match status" value="1"/>
</dbReference>
<comment type="caution">
    <text evidence="3">The sequence shown here is derived from an EMBL/GenBank/DDBJ whole genome shotgun (WGS) entry which is preliminary data.</text>
</comment>
<dbReference type="PANTHER" id="PTHR38690:SF1">
    <property type="entry name" value="PROTEASE"/>
    <property type="match status" value="1"/>
</dbReference>
<feature type="domain" description="YhdP central" evidence="2">
    <location>
        <begin position="6"/>
        <end position="1354"/>
    </location>
</feature>
<organism evidence="3 4">
    <name type="scientific">Ottowia pentelensis</name>
    <dbReference type="NCBI Taxonomy" id="511108"/>
    <lineage>
        <taxon>Bacteria</taxon>
        <taxon>Pseudomonadati</taxon>
        <taxon>Pseudomonadota</taxon>
        <taxon>Betaproteobacteria</taxon>
        <taxon>Burkholderiales</taxon>
        <taxon>Comamonadaceae</taxon>
        <taxon>Ottowia</taxon>
    </lineage>
</organism>
<dbReference type="InterPro" id="IPR011836">
    <property type="entry name" value="YhdP"/>
</dbReference>
<dbReference type="Proteomes" id="UP001589834">
    <property type="component" value="Unassembled WGS sequence"/>
</dbReference>
<dbReference type="NCBIfam" id="TIGR02099">
    <property type="entry name" value="YhdP family protein"/>
    <property type="match status" value="1"/>
</dbReference>
<sequence>MSPFPIRVLAVAVRWAVRIVGALLLLIVLAWSALHWFIVPRIDVFRPRLQAAATQALGTSVTIGTLTVEANGLVPQVAVRDLRVPGPDGQGGLRVPRALVVFSVASLLRGGVEQLVIDDAELALARDAQGRWWLGGLDLSAPTAGDTRAADWLFAQEEIVLRNARLSWTDAQQGAPPAAFERIDAVLRNGLRRHQWRVDATPPPAWGERFTLIGQFRQALLERHAGRWQSWDGQLYASLPGVQAAAATPLAPWLQAQGVGGLRGAAALRLWLDVRRGAPVDARADVALQGAAATLASRLAPLAFADLSTRLVWRRQADGFQASTQVLRFTLPDGTAWPGGNLSFSHRAAGGTLQADRLDLAMLARLAASLPLPPAWGERLQRQPVAGLIERVDARWDGPLQAPSDWRLQARATGLRVDAQERAPDAKGHARPGVPGVEGATLQLDAGPAGGHASVTIANGALSFPGVFEEPRIPLDALKTQAQWRVQGERIEVQVDELTLANADAAGRFSARWHSGDNADGSGARFPGVLDLQGGFSRANGARVYRYLPLSIPAPARHYVRDAVRKGDGRDVTVRVQGRLHELPYNLPGEVGTFRIAAPVSGVLLAYVPPGLQPKGQAPWPALEALKGELVFERAGMQVHAGAAQVQGHAGWRWAGIEAGVPDFKQPRVQVQATGSGPLAAALAIVRDSPVAEFTHHALDGASASGDATLDLKLDLPVHQLEQAKVQGRVRPAGNTLRLAAAAPPLEQASGAVSFSEAGFAIEGAQARALGGSVQVSGGTAADASRVQIQASGQASAEGLRQAGEWGPAWSAVAALARQASGSADYQLELGFQGQAMRLDVRSALRGLALDWPAPLDKPADAAWPLHVELAPAGGPGGGARERLQVQLADRLALELQQGAGAPPRGAVALGQATAQPLALPAAGVHASVRWPEIDVDAWQRAVDRLTAAPARSGAAPATEAAAPTVPTDTALASGGAGLLPEQWTFDVGVLQVDRRKLHELHAVATRSGEHWQAQVQARELAGRLEYTEGAHGQPGAVRARLSRLNLAAGDAADANALEQPPSRIPALDVVVDEFELHGHKLGRLEVQAVNLDADQARAAPDAEALQDWQLTRLALTVPEASLSASGRWATQPGAPALPPGARSVRSAADQRRTALDFKLDVRDAGALLARFGMAGVLRGGQGRIDGELGWVGSPYSPHYPSMDGKLHLDIGAGQFLKADPGLAKLLGVLSLQALPRRLTLDFRDVFSSGFAFDFVRGDAQITHGVAHTSNLQMKGVNAAVLMDGQVNLDAETQKLRVLVVPEIDAGTAALATALINPAIGLGAFVAQLVLKQPLAQAATREFEITGSWDNPEVVPVKLSADAAAAAASAAAAAAAAASPAPKEK</sequence>
<keyword evidence="4" id="KW-1185">Reference proteome</keyword>
<keyword evidence="1" id="KW-0472">Membrane</keyword>
<proteinExistence type="predicted"/>
<dbReference type="PANTHER" id="PTHR38690">
    <property type="entry name" value="PROTEASE-RELATED"/>
    <property type="match status" value="1"/>
</dbReference>
<protein>
    <submittedName>
        <fullName evidence="3">YhdP family protein</fullName>
    </submittedName>
</protein>
<dbReference type="EMBL" id="JBHLTN010000011">
    <property type="protein sequence ID" value="MFC0592136.1"/>
    <property type="molecule type" value="Genomic_DNA"/>
</dbReference>
<evidence type="ECO:0000259" key="2">
    <source>
        <dbReference type="Pfam" id="PF13116"/>
    </source>
</evidence>
<reference evidence="3 4" key="1">
    <citation type="submission" date="2024-09" db="EMBL/GenBank/DDBJ databases">
        <authorList>
            <person name="Sun Q."/>
            <person name="Mori K."/>
        </authorList>
    </citation>
    <scope>NUCLEOTIDE SEQUENCE [LARGE SCALE GENOMIC DNA]</scope>
    <source>
        <strain evidence="3 4">NCAIM B.02336</strain>
    </source>
</reference>
<dbReference type="InterPro" id="IPR025263">
    <property type="entry name" value="YhdP_central"/>
</dbReference>
<accession>A0ABV6PQM8</accession>
<dbReference type="RefSeq" id="WP_377481085.1">
    <property type="nucleotide sequence ID" value="NZ_JBHLTN010000011.1"/>
</dbReference>
<feature type="transmembrane region" description="Helical" evidence="1">
    <location>
        <begin position="12"/>
        <end position="38"/>
    </location>
</feature>
<evidence type="ECO:0000313" key="3">
    <source>
        <dbReference type="EMBL" id="MFC0592136.1"/>
    </source>
</evidence>
<keyword evidence="1" id="KW-1133">Transmembrane helix</keyword>
<keyword evidence="1" id="KW-0812">Transmembrane</keyword>
<evidence type="ECO:0000313" key="4">
    <source>
        <dbReference type="Proteomes" id="UP001589834"/>
    </source>
</evidence>
<gene>
    <name evidence="3" type="ORF">ACFFGG_06160</name>
</gene>
<evidence type="ECO:0000256" key="1">
    <source>
        <dbReference type="SAM" id="Phobius"/>
    </source>
</evidence>